<dbReference type="RefSeq" id="WP_091050224.1">
    <property type="nucleotide sequence ID" value="NZ_FMCV01000026.1"/>
</dbReference>
<gene>
    <name evidence="1" type="ORF">GA0070215_12647</name>
</gene>
<name>A0A1C5AAC5_9ACTN</name>
<sequence length="183" mass="18996">MTGPAVPAGGVDPGARPGSGGPVLVAFAGLPGVGKTTLAARVGAALRAPVLPVDPVERALHRYGLTGDVPGMAAYGAVAGLAEVQLGLGLSVVVDAVNPVASARGLWHDVAERAGVPLRVIEVHCGDEEEHRRRVEARPPEEHGTWEQTLRRRAEYEPLIGPRLVVDTAVVADPLPGILAYLR</sequence>
<dbReference type="PANTHER" id="PTHR37807:SF3">
    <property type="entry name" value="OS07G0160300 PROTEIN"/>
    <property type="match status" value="1"/>
</dbReference>
<accession>A0A1C5AAC5</accession>
<dbReference type="GO" id="GO:0016301">
    <property type="term" value="F:kinase activity"/>
    <property type="evidence" value="ECO:0007669"/>
    <property type="project" value="UniProtKB-KW"/>
</dbReference>
<dbReference type="Pfam" id="PF13671">
    <property type="entry name" value="AAA_33"/>
    <property type="match status" value="1"/>
</dbReference>
<reference evidence="2" key="1">
    <citation type="submission" date="2016-06" db="EMBL/GenBank/DDBJ databases">
        <authorList>
            <person name="Varghese N."/>
        </authorList>
    </citation>
    <scope>NUCLEOTIDE SEQUENCE [LARGE SCALE GENOMIC DNA]</scope>
    <source>
        <strain evidence="2">DSM 45555</strain>
    </source>
</reference>
<keyword evidence="2" id="KW-1185">Reference proteome</keyword>
<proteinExistence type="predicted"/>
<dbReference type="AlphaFoldDB" id="A0A1C5AAC5"/>
<dbReference type="SUPFAM" id="SSF52540">
    <property type="entry name" value="P-loop containing nucleoside triphosphate hydrolases"/>
    <property type="match status" value="1"/>
</dbReference>
<organism evidence="1 2">
    <name type="scientific">Micromonospora marina</name>
    <dbReference type="NCBI Taxonomy" id="307120"/>
    <lineage>
        <taxon>Bacteria</taxon>
        <taxon>Bacillati</taxon>
        <taxon>Actinomycetota</taxon>
        <taxon>Actinomycetes</taxon>
        <taxon>Micromonosporales</taxon>
        <taxon>Micromonosporaceae</taxon>
        <taxon>Micromonospora</taxon>
    </lineage>
</organism>
<dbReference type="PANTHER" id="PTHR37807">
    <property type="entry name" value="OS07G0160300 PROTEIN"/>
    <property type="match status" value="1"/>
</dbReference>
<protein>
    <submittedName>
        <fullName evidence="1">Predicted kinase</fullName>
    </submittedName>
</protein>
<dbReference type="Proteomes" id="UP000198551">
    <property type="component" value="Unassembled WGS sequence"/>
</dbReference>
<evidence type="ECO:0000313" key="1">
    <source>
        <dbReference type="EMBL" id="SCF42167.1"/>
    </source>
</evidence>
<evidence type="ECO:0000313" key="2">
    <source>
        <dbReference type="Proteomes" id="UP000198551"/>
    </source>
</evidence>
<keyword evidence="1" id="KW-0418">Kinase</keyword>
<dbReference type="InterPro" id="IPR027417">
    <property type="entry name" value="P-loop_NTPase"/>
</dbReference>
<dbReference type="Gene3D" id="3.40.50.300">
    <property type="entry name" value="P-loop containing nucleotide triphosphate hydrolases"/>
    <property type="match status" value="1"/>
</dbReference>
<dbReference type="EMBL" id="FMCV01000026">
    <property type="protein sequence ID" value="SCF42167.1"/>
    <property type="molecule type" value="Genomic_DNA"/>
</dbReference>
<keyword evidence="1" id="KW-0808">Transferase</keyword>